<gene>
    <name evidence="1" type="ORF">NOV18_16220</name>
</gene>
<dbReference type="Proteomes" id="UP001058744">
    <property type="component" value="Chromosome"/>
</dbReference>
<name>A0AAJ5IDS3_9PSED</name>
<organism evidence="1 2">
    <name type="scientific">Pseudomonas asiatica</name>
    <dbReference type="NCBI Taxonomy" id="2219225"/>
    <lineage>
        <taxon>Bacteria</taxon>
        <taxon>Pseudomonadati</taxon>
        <taxon>Pseudomonadota</taxon>
        <taxon>Gammaproteobacteria</taxon>
        <taxon>Pseudomonadales</taxon>
        <taxon>Pseudomonadaceae</taxon>
        <taxon>Pseudomonas</taxon>
    </lineage>
</organism>
<proteinExistence type="predicted"/>
<reference evidence="1" key="1">
    <citation type="submission" date="2022-07" db="EMBL/GenBank/DDBJ databases">
        <title>Complete genome of MD9.</title>
        <authorList>
            <person name="Cao G."/>
        </authorList>
    </citation>
    <scope>NUCLEOTIDE SEQUENCE</scope>
    <source>
        <strain evidence="1">MD9</strain>
    </source>
</reference>
<evidence type="ECO:0008006" key="3">
    <source>
        <dbReference type="Google" id="ProtNLM"/>
    </source>
</evidence>
<evidence type="ECO:0000313" key="1">
    <source>
        <dbReference type="EMBL" id="UUC16809.1"/>
    </source>
</evidence>
<dbReference type="AlphaFoldDB" id="A0AAJ5IDS3"/>
<accession>A0AAJ5IDS3</accession>
<dbReference type="EMBL" id="CP101700">
    <property type="protein sequence ID" value="UUC16809.1"/>
    <property type="molecule type" value="Genomic_DNA"/>
</dbReference>
<evidence type="ECO:0000313" key="2">
    <source>
        <dbReference type="Proteomes" id="UP001058744"/>
    </source>
</evidence>
<dbReference type="RefSeq" id="WP_152976805.1">
    <property type="nucleotide sequence ID" value="NZ_BQHQ01000062.1"/>
</dbReference>
<protein>
    <recommendedName>
        <fullName evidence="3">DUF4304 domain-containing protein</fullName>
    </recommendedName>
</protein>
<sequence length="154" mass="17169">MKKDSTKKIFQRVAAKFGLRGRDKTFFMRHGDAYLIVNLQKASGTCSFYINGGLSYIDLLSSSDLVCSPFSAYNNQSTQLPIHVDFRAENVPNSPITQAGIDAAASSHDAMAIENIIFIALESMILFARNHGDRKEVRRLKQAKLFPAIIKKEV</sequence>